<protein>
    <submittedName>
        <fullName evidence="2">Uncharacterized protein</fullName>
    </submittedName>
</protein>
<dbReference type="EMBL" id="BPLR01019948">
    <property type="protein sequence ID" value="GIX73399.1"/>
    <property type="molecule type" value="Genomic_DNA"/>
</dbReference>
<name>A0AAV4MN56_CAEEX</name>
<reference evidence="2 3" key="1">
    <citation type="submission" date="2021-06" db="EMBL/GenBank/DDBJ databases">
        <title>Caerostris extrusa draft genome.</title>
        <authorList>
            <person name="Kono N."/>
            <person name="Arakawa K."/>
        </authorList>
    </citation>
    <scope>NUCLEOTIDE SEQUENCE [LARGE SCALE GENOMIC DNA]</scope>
</reference>
<dbReference type="AlphaFoldDB" id="A0AAV4MN56"/>
<dbReference type="Proteomes" id="UP001054945">
    <property type="component" value="Unassembled WGS sequence"/>
</dbReference>
<proteinExistence type="predicted"/>
<comment type="caution">
    <text evidence="2">The sequence shown here is derived from an EMBL/GenBank/DDBJ whole genome shotgun (WGS) entry which is preliminary data.</text>
</comment>
<accession>A0AAV4MN56</accession>
<sequence>MDNLQLGNEIDLPIPPEIGASSKDSHSSECSPE</sequence>
<keyword evidence="3" id="KW-1185">Reference proteome</keyword>
<evidence type="ECO:0000256" key="1">
    <source>
        <dbReference type="SAM" id="MobiDB-lite"/>
    </source>
</evidence>
<gene>
    <name evidence="2" type="ORF">CEXT_485891</name>
</gene>
<evidence type="ECO:0000313" key="2">
    <source>
        <dbReference type="EMBL" id="GIX73399.1"/>
    </source>
</evidence>
<evidence type="ECO:0000313" key="3">
    <source>
        <dbReference type="Proteomes" id="UP001054945"/>
    </source>
</evidence>
<feature type="region of interest" description="Disordered" evidence="1">
    <location>
        <begin position="1"/>
        <end position="33"/>
    </location>
</feature>
<organism evidence="2 3">
    <name type="scientific">Caerostris extrusa</name>
    <name type="common">Bark spider</name>
    <name type="synonym">Caerostris bankana</name>
    <dbReference type="NCBI Taxonomy" id="172846"/>
    <lineage>
        <taxon>Eukaryota</taxon>
        <taxon>Metazoa</taxon>
        <taxon>Ecdysozoa</taxon>
        <taxon>Arthropoda</taxon>
        <taxon>Chelicerata</taxon>
        <taxon>Arachnida</taxon>
        <taxon>Araneae</taxon>
        <taxon>Araneomorphae</taxon>
        <taxon>Entelegynae</taxon>
        <taxon>Araneoidea</taxon>
        <taxon>Araneidae</taxon>
        <taxon>Caerostris</taxon>
    </lineage>
</organism>
<feature type="non-terminal residue" evidence="2">
    <location>
        <position position="33"/>
    </location>
</feature>